<keyword evidence="1" id="KW-1133">Transmembrane helix</keyword>
<reference evidence="3" key="1">
    <citation type="submission" date="2018-04" db="EMBL/GenBank/DDBJ databases">
        <authorList>
            <person name="Liu S."/>
            <person name="Wang Z."/>
            <person name="Li J."/>
        </authorList>
    </citation>
    <scope>NUCLEOTIDE SEQUENCE [LARGE SCALE GENOMIC DNA]</scope>
    <source>
        <strain evidence="3">2189</strain>
    </source>
</reference>
<sequence>MSEQQSNRPPEPDPEARKRANRAALKYGAARLGLFLGLTIVIQLLALLIGAPVPLVMSALFALLIAFPLSMLVFSGLRQDATAAVAEWSRQRREHKQWIRNELSQR</sequence>
<organism evidence="2 3">
    <name type="scientific">Corynebacterium yudongzhengii</name>
    <dbReference type="NCBI Taxonomy" id="2080740"/>
    <lineage>
        <taxon>Bacteria</taxon>
        <taxon>Bacillati</taxon>
        <taxon>Actinomycetota</taxon>
        <taxon>Actinomycetes</taxon>
        <taxon>Mycobacteriales</taxon>
        <taxon>Corynebacteriaceae</taxon>
        <taxon>Corynebacterium</taxon>
    </lineage>
</organism>
<dbReference type="InterPro" id="IPR025323">
    <property type="entry name" value="DUF4229"/>
</dbReference>
<evidence type="ECO:0000256" key="1">
    <source>
        <dbReference type="SAM" id="Phobius"/>
    </source>
</evidence>
<gene>
    <name evidence="2" type="ORF">DF222_00235</name>
</gene>
<keyword evidence="3" id="KW-1185">Reference proteome</keyword>
<evidence type="ECO:0000313" key="3">
    <source>
        <dbReference type="Proteomes" id="UP000244989"/>
    </source>
</evidence>
<keyword evidence="1" id="KW-0472">Membrane</keyword>
<feature type="transmembrane region" description="Helical" evidence="1">
    <location>
        <begin position="55"/>
        <end position="74"/>
    </location>
</feature>
<dbReference type="Proteomes" id="UP000244989">
    <property type="component" value="Unassembled WGS sequence"/>
</dbReference>
<protein>
    <submittedName>
        <fullName evidence="2">DUF4229 domain-containing protein</fullName>
    </submittedName>
</protein>
<dbReference type="AlphaFoldDB" id="A0A2U1T9N3"/>
<comment type="caution">
    <text evidence="2">The sequence shown here is derived from an EMBL/GenBank/DDBJ whole genome shotgun (WGS) entry which is preliminary data.</text>
</comment>
<name>A0A2U1T9N3_9CORY</name>
<evidence type="ECO:0000313" key="2">
    <source>
        <dbReference type="EMBL" id="PWC02717.1"/>
    </source>
</evidence>
<proteinExistence type="predicted"/>
<dbReference type="RefSeq" id="WP_108430800.1">
    <property type="nucleotide sequence ID" value="NZ_CP026947.1"/>
</dbReference>
<feature type="transmembrane region" description="Helical" evidence="1">
    <location>
        <begin position="28"/>
        <end position="49"/>
    </location>
</feature>
<dbReference type="KEGG" id="cyz:C3B44_01505"/>
<accession>A0A2U1T9N3</accession>
<dbReference type="Pfam" id="PF14012">
    <property type="entry name" value="DUF4229"/>
    <property type="match status" value="1"/>
</dbReference>
<keyword evidence="1" id="KW-0812">Transmembrane</keyword>
<dbReference type="EMBL" id="QEEZ01000001">
    <property type="protein sequence ID" value="PWC02717.1"/>
    <property type="molecule type" value="Genomic_DNA"/>
</dbReference>
<dbReference type="OrthoDB" id="4411979at2"/>